<dbReference type="STRING" id="679897.HMU02560"/>
<proteinExistence type="predicted"/>
<name>D3UG97_HELM1</name>
<dbReference type="KEGG" id="hms:HMU02560"/>
<evidence type="ECO:0000313" key="3">
    <source>
        <dbReference type="Proteomes" id="UP000001522"/>
    </source>
</evidence>
<keyword evidence="1" id="KW-0812">Transmembrane</keyword>
<evidence type="ECO:0000256" key="1">
    <source>
        <dbReference type="SAM" id="Phobius"/>
    </source>
</evidence>
<protein>
    <submittedName>
        <fullName evidence="2">Putative membrane protein</fullName>
    </submittedName>
</protein>
<accession>D3UG97</accession>
<feature type="transmembrane region" description="Helical" evidence="1">
    <location>
        <begin position="94"/>
        <end position="117"/>
    </location>
</feature>
<dbReference type="Proteomes" id="UP000001522">
    <property type="component" value="Chromosome"/>
</dbReference>
<dbReference type="EMBL" id="FN555004">
    <property type="protein sequence ID" value="CBG39518.1"/>
    <property type="molecule type" value="Genomic_DNA"/>
</dbReference>
<keyword evidence="1" id="KW-1133">Transmembrane helix</keyword>
<organism evidence="2 3">
    <name type="scientific">Helicobacter mustelae (strain ATCC 43772 / CCUG 25715 / CIP 103759 / LMG 18044 / NCTC 12198 / R85-136P)</name>
    <name type="common">Campylobacter mustelae</name>
    <dbReference type="NCBI Taxonomy" id="679897"/>
    <lineage>
        <taxon>Bacteria</taxon>
        <taxon>Pseudomonadati</taxon>
        <taxon>Campylobacterota</taxon>
        <taxon>Epsilonproteobacteria</taxon>
        <taxon>Campylobacterales</taxon>
        <taxon>Helicobacteraceae</taxon>
        <taxon>Helicobacter</taxon>
    </lineage>
</organism>
<evidence type="ECO:0000313" key="2">
    <source>
        <dbReference type="EMBL" id="CBG39518.1"/>
    </source>
</evidence>
<dbReference type="AlphaFoldDB" id="D3UG97"/>
<feature type="transmembrane region" description="Helical" evidence="1">
    <location>
        <begin position="28"/>
        <end position="50"/>
    </location>
</feature>
<keyword evidence="1" id="KW-0472">Membrane</keyword>
<keyword evidence="3" id="KW-1185">Reference proteome</keyword>
<dbReference type="HOGENOM" id="CLU_1924665_0_0_7"/>
<reference evidence="2 3" key="1">
    <citation type="journal article" date="2010" name="BMC Genomics">
        <title>Comparative genomics and proteomics of Helicobacter mustelae, an ulcerogenic and carcinogenic gastric pathogen.</title>
        <authorList>
            <person name="O'Toole P.W."/>
            <person name="Snelling W.J."/>
            <person name="Canchaya C."/>
            <person name="Forde B.M."/>
            <person name="Hardie K.R."/>
            <person name="Josenhans C."/>
            <person name="Graham R.L.J."/>
            <person name="McMullan G."/>
            <person name="Parkhill J."/>
            <person name="Belda E."/>
            <person name="Bentley S.D."/>
        </authorList>
    </citation>
    <scope>NUCLEOTIDE SEQUENCE [LARGE SCALE GENOMIC DNA]</scope>
    <source>
        <strain evidence="3">ATCC 43772 / LMG 18044 / NCTC 12198 / 12198</strain>
    </source>
</reference>
<gene>
    <name evidence="2" type="ordered locus">HMU02560</name>
</gene>
<feature type="transmembrane region" description="Helical" evidence="1">
    <location>
        <begin position="62"/>
        <end position="82"/>
    </location>
</feature>
<sequence>MRVNLEFLLGFVYARLLCSPWDFWHPNFIGMLLVSWDKTTCFLCVVLSFVFCDFCRDSSSDFASLLVGFSSSQLCSVLQRFFVVPQFLACLRPAFYGIFICEIFSFLLNFIYCHVFWEIKKCYNAHFLRYA</sequence>